<dbReference type="InterPro" id="IPR036393">
    <property type="entry name" value="AceGlu_kinase-like_sf"/>
</dbReference>
<evidence type="ECO:0000256" key="7">
    <source>
        <dbReference type="ARBA" id="ARBA00047872"/>
    </source>
</evidence>
<comment type="caution">
    <text evidence="11">The sequence shown here is derived from an EMBL/GenBank/DDBJ whole genome shotgun (WGS) entry which is preliminary data.</text>
</comment>
<dbReference type="NCBIfam" id="TIGR00657">
    <property type="entry name" value="asp_kinases"/>
    <property type="match status" value="1"/>
</dbReference>
<feature type="domain" description="Aspartate/glutamate/uridylate kinase" evidence="10">
    <location>
        <begin position="2"/>
        <end position="274"/>
    </location>
</feature>
<dbReference type="OrthoDB" id="9799110at2"/>
<dbReference type="EMBL" id="BHXQ01000001">
    <property type="protein sequence ID" value="GCC50149.1"/>
    <property type="molecule type" value="Genomic_DNA"/>
</dbReference>
<keyword evidence="6" id="KW-0067">ATP-binding</keyword>
<dbReference type="InterPro" id="IPR042199">
    <property type="entry name" value="AsparK_Bifunc_asparK/hSer_DH"/>
</dbReference>
<protein>
    <recommendedName>
        <fullName evidence="8">Aspartokinase</fullName>
        <ecNumber evidence="8">2.7.2.4</ecNumber>
    </recommendedName>
</protein>
<dbReference type="Proteomes" id="UP000288227">
    <property type="component" value="Unassembled WGS sequence"/>
</dbReference>
<reference evidence="11 12" key="1">
    <citation type="submission" date="2018-11" db="EMBL/GenBank/DDBJ databases">
        <title>Chryseotalea sanarue gen. nov., sp., nov., a member of the family Cytophagaceae, isolated from a brackish lake in Hamamatsu Japan.</title>
        <authorList>
            <person name="Maejima Y."/>
            <person name="Iino T."/>
            <person name="Muraguchi Y."/>
            <person name="Fukuda K."/>
            <person name="Ohkuma M."/>
            <person name="Moriuchi R."/>
            <person name="Dohra H."/>
            <person name="Kimbara K."/>
            <person name="Shintani M."/>
        </authorList>
    </citation>
    <scope>NUCLEOTIDE SEQUENCE [LARGE SCALE GENOMIC DNA]</scope>
    <source>
        <strain evidence="11 12">Ys</strain>
    </source>
</reference>
<gene>
    <name evidence="11" type="ORF">SanaruYs_03640</name>
</gene>
<evidence type="ECO:0000256" key="3">
    <source>
        <dbReference type="ARBA" id="ARBA00022679"/>
    </source>
</evidence>
<dbReference type="InterPro" id="IPR045865">
    <property type="entry name" value="ACT-like_dom_sf"/>
</dbReference>
<dbReference type="Gene3D" id="1.20.120.1320">
    <property type="entry name" value="Aspartokinase, catalytic domain"/>
    <property type="match status" value="1"/>
</dbReference>
<evidence type="ECO:0000259" key="10">
    <source>
        <dbReference type="Pfam" id="PF00696"/>
    </source>
</evidence>
<evidence type="ECO:0000313" key="11">
    <source>
        <dbReference type="EMBL" id="GCC50149.1"/>
    </source>
</evidence>
<dbReference type="InterPro" id="IPR001341">
    <property type="entry name" value="Asp_kinase"/>
</dbReference>
<evidence type="ECO:0000256" key="2">
    <source>
        <dbReference type="ARBA" id="ARBA00010122"/>
    </source>
</evidence>
<dbReference type="SUPFAM" id="SSF53633">
    <property type="entry name" value="Carbamate kinase-like"/>
    <property type="match status" value="1"/>
</dbReference>
<dbReference type="AlphaFoldDB" id="A0A401U5K5"/>
<comment type="similarity">
    <text evidence="2 8">Belongs to the aspartokinase family.</text>
</comment>
<evidence type="ECO:0000313" key="12">
    <source>
        <dbReference type="Proteomes" id="UP000288227"/>
    </source>
</evidence>
<dbReference type="GO" id="GO:0004072">
    <property type="term" value="F:aspartate kinase activity"/>
    <property type="evidence" value="ECO:0007669"/>
    <property type="project" value="UniProtKB-EC"/>
</dbReference>
<keyword evidence="12" id="KW-1185">Reference proteome</keyword>
<name>A0A401U5K5_9BACT</name>
<keyword evidence="5 8" id="KW-0418">Kinase</keyword>
<accession>A0A401U5K5</accession>
<dbReference type="GO" id="GO:0005829">
    <property type="term" value="C:cytosol"/>
    <property type="evidence" value="ECO:0007669"/>
    <property type="project" value="TreeGrafter"/>
</dbReference>
<dbReference type="Pfam" id="PF00696">
    <property type="entry name" value="AA_kinase"/>
    <property type="match status" value="1"/>
</dbReference>
<keyword evidence="4" id="KW-0547">Nucleotide-binding</keyword>
<dbReference type="PANTHER" id="PTHR21499">
    <property type="entry name" value="ASPARTATE KINASE"/>
    <property type="match status" value="1"/>
</dbReference>
<dbReference type="CDD" id="cd04243">
    <property type="entry name" value="AAK_AK-HSDH-like"/>
    <property type="match status" value="1"/>
</dbReference>
<evidence type="ECO:0000256" key="5">
    <source>
        <dbReference type="ARBA" id="ARBA00022777"/>
    </source>
</evidence>
<dbReference type="UniPathway" id="UPA00051">
    <property type="reaction ID" value="UER00462"/>
</dbReference>
<evidence type="ECO:0000256" key="8">
    <source>
        <dbReference type="RuleBase" id="RU003448"/>
    </source>
</evidence>
<evidence type="ECO:0000256" key="6">
    <source>
        <dbReference type="ARBA" id="ARBA00022840"/>
    </source>
</evidence>
<organism evidence="11 12">
    <name type="scientific">Chryseotalea sanaruensis</name>
    <dbReference type="NCBI Taxonomy" id="2482724"/>
    <lineage>
        <taxon>Bacteria</taxon>
        <taxon>Pseudomonadati</taxon>
        <taxon>Bacteroidota</taxon>
        <taxon>Cytophagia</taxon>
        <taxon>Cytophagales</taxon>
        <taxon>Chryseotaleaceae</taxon>
        <taxon>Chryseotalea</taxon>
    </lineage>
</organism>
<sequence length="413" mass="46209">MRVFKFGGASVKNAPAVVNTASIIHANVNGPLMVVVSAMGKTTNALELIVNAILSKQDYKNELQRLKDYHLNITNELFKAEHPIHKEIITVFDSIDDLSIKSFSEDQLYDQVVSLGEILSTLIVAAYVNQNGDKCTWLDAREFIKTDSNYRESKVDWDSSKLAMTSINFEVVKCYVTQGFIGRSTDGLTTTLGREGSDFTAAIFASCLDATSVTIWKDVPGVMNADPKRLPAAIVFEELPFKEAAEMTYYGASVIHPKTIKPLANAGIPLLVKNFDNPKLPGTRIHECNVDDLPPLIVFKDNQCLISCKVVDYTFIDEAQLGIIFKALAELSIKINLMQNSAISFSFCVDFRENKILKLIESLQHHFEVYYNTGLTLITIKNYDEKTFDFYRKQKGVMLEQSSRSTLQVLIKA</sequence>
<dbReference type="Gene3D" id="3.40.1160.10">
    <property type="entry name" value="Acetylglutamate kinase-like"/>
    <property type="match status" value="1"/>
</dbReference>
<dbReference type="GO" id="GO:0009089">
    <property type="term" value="P:lysine biosynthetic process via diaminopimelate"/>
    <property type="evidence" value="ECO:0007669"/>
    <property type="project" value="UniProtKB-UniPathway"/>
</dbReference>
<dbReference type="EC" id="2.7.2.4" evidence="8"/>
<dbReference type="UniPathway" id="UPA00050">
    <property type="reaction ID" value="UER00461"/>
</dbReference>
<proteinExistence type="inferred from homology"/>
<dbReference type="SUPFAM" id="SSF55021">
    <property type="entry name" value="ACT-like"/>
    <property type="match status" value="1"/>
</dbReference>
<comment type="catalytic activity">
    <reaction evidence="7 8">
        <text>L-aspartate + ATP = 4-phospho-L-aspartate + ADP</text>
        <dbReference type="Rhea" id="RHEA:23776"/>
        <dbReference type="ChEBI" id="CHEBI:29991"/>
        <dbReference type="ChEBI" id="CHEBI:30616"/>
        <dbReference type="ChEBI" id="CHEBI:57535"/>
        <dbReference type="ChEBI" id="CHEBI:456216"/>
        <dbReference type="EC" id="2.7.2.4"/>
    </reaction>
</comment>
<dbReference type="GO" id="GO:0005524">
    <property type="term" value="F:ATP binding"/>
    <property type="evidence" value="ECO:0007669"/>
    <property type="project" value="UniProtKB-KW"/>
</dbReference>
<dbReference type="GO" id="GO:0009090">
    <property type="term" value="P:homoserine biosynthetic process"/>
    <property type="evidence" value="ECO:0007669"/>
    <property type="project" value="TreeGrafter"/>
</dbReference>
<comment type="pathway">
    <text evidence="9">Amino-acid biosynthesis; L-methionine biosynthesis via de novo pathway; L-homoserine from L-aspartate: step 1/3.</text>
</comment>
<comment type="pathway">
    <text evidence="9">Amino-acid biosynthesis; L-threonine biosynthesis; L-threonine from L-aspartate: step 1/5.</text>
</comment>
<dbReference type="UniPathway" id="UPA00034">
    <property type="reaction ID" value="UER00015"/>
</dbReference>
<dbReference type="PANTHER" id="PTHR21499:SF59">
    <property type="entry name" value="ASPARTOKINASE"/>
    <property type="match status" value="1"/>
</dbReference>
<keyword evidence="3 8" id="KW-0808">Transferase</keyword>
<evidence type="ECO:0000256" key="4">
    <source>
        <dbReference type="ARBA" id="ARBA00022741"/>
    </source>
</evidence>
<evidence type="ECO:0000256" key="9">
    <source>
        <dbReference type="RuleBase" id="RU004249"/>
    </source>
</evidence>
<comment type="pathway">
    <text evidence="1 9">Amino-acid biosynthesis; L-lysine biosynthesis via DAP pathway; (S)-tetrahydrodipicolinate from L-aspartate: step 1/4.</text>
</comment>
<dbReference type="GO" id="GO:0009088">
    <property type="term" value="P:threonine biosynthetic process"/>
    <property type="evidence" value="ECO:0007669"/>
    <property type="project" value="UniProtKB-UniPathway"/>
</dbReference>
<dbReference type="RefSeq" id="WP_127120801.1">
    <property type="nucleotide sequence ID" value="NZ_BHXQ01000001.1"/>
</dbReference>
<evidence type="ECO:0000256" key="1">
    <source>
        <dbReference type="ARBA" id="ARBA00004766"/>
    </source>
</evidence>
<dbReference type="InterPro" id="IPR001048">
    <property type="entry name" value="Asp/Glu/Uridylate_kinase"/>
</dbReference>
<keyword evidence="9" id="KW-0028">Amino-acid biosynthesis</keyword>